<evidence type="ECO:0000313" key="2">
    <source>
        <dbReference type="EMBL" id="MCY1080522.1"/>
    </source>
</evidence>
<keyword evidence="3" id="KW-1185">Reference proteome</keyword>
<dbReference type="Proteomes" id="UP001207654">
    <property type="component" value="Unassembled WGS sequence"/>
</dbReference>
<feature type="region of interest" description="Disordered" evidence="1">
    <location>
        <begin position="148"/>
        <end position="185"/>
    </location>
</feature>
<sequence>MSNEVKAMPGNAAIYSPKSQLPSIDALRTAAPGAKVTAASEKERSRGAPPFIITWPDLMVTVNQMPAEQLVRHLQGFQGYLQSRCELVDPELLQRVGGMKQCLGLVVEPDFDEEGRGEALVLALTELVEGVFFAGGAVYAADGSCLAAPPEEFDEDEDEDEEEYEEEYEAQYGDTPPEGARREGPPTAMRVAQRTLVFGALTARAQLEDYPGEDREQRRQWLMRRVEDLGLWPELERDERRILEAPAGTLSRRQTIDSSWRSEGLAVLAWALGVSELPAHDHTMDSAELITKKLGLMGDQPSPVLAAPKLRTPEELRRMERRLLALHWRLRDFSLRPQAMDFIEFSRTAWMGPFELEGIQLAGNDLAIGGKPIAQADPQRVRESQSIAMERHHAINWLMGQTWVYSLVDTST</sequence>
<dbReference type="Pfam" id="PF14094">
    <property type="entry name" value="DUF4272"/>
    <property type="match status" value="1"/>
</dbReference>
<reference evidence="2 3" key="1">
    <citation type="submission" date="2022-11" db="EMBL/GenBank/DDBJ databases">
        <title>Minimal conservation of predation-associated metabolite biosynthetic gene clusters underscores biosynthetic potential of Myxococcota including descriptions for ten novel species: Archangium lansinium sp. nov., Myxococcus landrumus sp. nov., Nannocystis bai.</title>
        <authorList>
            <person name="Ahearne A."/>
            <person name="Stevens C."/>
            <person name="Phillips K."/>
        </authorList>
    </citation>
    <scope>NUCLEOTIDE SEQUENCE [LARGE SCALE GENOMIC DNA]</scope>
    <source>
        <strain evidence="2 3">MIWBW</strain>
    </source>
</reference>
<evidence type="ECO:0000313" key="3">
    <source>
        <dbReference type="Proteomes" id="UP001207654"/>
    </source>
</evidence>
<feature type="compositionally biased region" description="Acidic residues" evidence="1">
    <location>
        <begin position="151"/>
        <end position="169"/>
    </location>
</feature>
<comment type="caution">
    <text evidence="2">The sequence shown here is derived from an EMBL/GenBank/DDBJ whole genome shotgun (WGS) entry which is preliminary data.</text>
</comment>
<name>A0ABT4AFR0_9BACT</name>
<organism evidence="2 3">
    <name type="scientific">Archangium lansingense</name>
    <dbReference type="NCBI Taxonomy" id="2995310"/>
    <lineage>
        <taxon>Bacteria</taxon>
        <taxon>Pseudomonadati</taxon>
        <taxon>Myxococcota</taxon>
        <taxon>Myxococcia</taxon>
        <taxon>Myxococcales</taxon>
        <taxon>Cystobacterineae</taxon>
        <taxon>Archangiaceae</taxon>
        <taxon>Archangium</taxon>
    </lineage>
</organism>
<dbReference type="EMBL" id="JAPNKA010000001">
    <property type="protein sequence ID" value="MCY1080522.1"/>
    <property type="molecule type" value="Genomic_DNA"/>
</dbReference>
<accession>A0ABT4AFR0</accession>
<dbReference type="InterPro" id="IPR025368">
    <property type="entry name" value="DUF4272"/>
</dbReference>
<dbReference type="RefSeq" id="WP_267539181.1">
    <property type="nucleotide sequence ID" value="NZ_JAPNKA010000001.1"/>
</dbReference>
<proteinExistence type="predicted"/>
<protein>
    <submittedName>
        <fullName evidence="2">DUF4272 domain-containing protein</fullName>
    </submittedName>
</protein>
<evidence type="ECO:0000256" key="1">
    <source>
        <dbReference type="SAM" id="MobiDB-lite"/>
    </source>
</evidence>
<gene>
    <name evidence="2" type="ORF">OV287_39350</name>
</gene>